<protein>
    <submittedName>
        <fullName evidence="1">Uncharacterized protein</fullName>
    </submittedName>
</protein>
<dbReference type="AlphaFoldDB" id="A0A4C1V7U3"/>
<evidence type="ECO:0000313" key="2">
    <source>
        <dbReference type="Proteomes" id="UP000299102"/>
    </source>
</evidence>
<dbReference type="EMBL" id="BGZK01000283">
    <property type="protein sequence ID" value="GBP34084.1"/>
    <property type="molecule type" value="Genomic_DNA"/>
</dbReference>
<reference evidence="1 2" key="1">
    <citation type="journal article" date="2019" name="Commun. Biol.">
        <title>The bagworm genome reveals a unique fibroin gene that provides high tensile strength.</title>
        <authorList>
            <person name="Kono N."/>
            <person name="Nakamura H."/>
            <person name="Ohtoshi R."/>
            <person name="Tomita M."/>
            <person name="Numata K."/>
            <person name="Arakawa K."/>
        </authorList>
    </citation>
    <scope>NUCLEOTIDE SEQUENCE [LARGE SCALE GENOMIC DNA]</scope>
</reference>
<organism evidence="1 2">
    <name type="scientific">Eumeta variegata</name>
    <name type="common">Bagworm moth</name>
    <name type="synonym">Eumeta japonica</name>
    <dbReference type="NCBI Taxonomy" id="151549"/>
    <lineage>
        <taxon>Eukaryota</taxon>
        <taxon>Metazoa</taxon>
        <taxon>Ecdysozoa</taxon>
        <taxon>Arthropoda</taxon>
        <taxon>Hexapoda</taxon>
        <taxon>Insecta</taxon>
        <taxon>Pterygota</taxon>
        <taxon>Neoptera</taxon>
        <taxon>Endopterygota</taxon>
        <taxon>Lepidoptera</taxon>
        <taxon>Glossata</taxon>
        <taxon>Ditrysia</taxon>
        <taxon>Tineoidea</taxon>
        <taxon>Psychidae</taxon>
        <taxon>Oiketicinae</taxon>
        <taxon>Eumeta</taxon>
    </lineage>
</organism>
<comment type="caution">
    <text evidence="1">The sequence shown here is derived from an EMBL/GenBank/DDBJ whole genome shotgun (WGS) entry which is preliminary data.</text>
</comment>
<dbReference type="Proteomes" id="UP000299102">
    <property type="component" value="Unassembled WGS sequence"/>
</dbReference>
<keyword evidence="2" id="KW-1185">Reference proteome</keyword>
<sequence>MYSKTKRKRERATESGISIYRRVRKMRQAARAIRRARSNTRRAHPPRTPAEYNPARIISARPAAPRVKLILSNKFGPGTRPGAAGECARAKRFRIASPNGQI</sequence>
<name>A0A4C1V7U3_EUMVA</name>
<accession>A0A4C1V7U3</accession>
<proteinExistence type="predicted"/>
<gene>
    <name evidence="1" type="ORF">EVAR_94099_1</name>
</gene>
<evidence type="ECO:0000313" key="1">
    <source>
        <dbReference type="EMBL" id="GBP34084.1"/>
    </source>
</evidence>